<dbReference type="Pfam" id="PF21082">
    <property type="entry name" value="MS_channel_3rd"/>
    <property type="match status" value="1"/>
</dbReference>
<evidence type="ECO:0000256" key="7">
    <source>
        <dbReference type="SAM" id="MobiDB-lite"/>
    </source>
</evidence>
<keyword evidence="9" id="KW-0732">Signal</keyword>
<feature type="signal peptide" evidence="9">
    <location>
        <begin position="1"/>
        <end position="31"/>
    </location>
</feature>
<feature type="transmembrane region" description="Helical" evidence="8">
    <location>
        <begin position="300"/>
        <end position="318"/>
    </location>
</feature>
<dbReference type="GO" id="GO:0008381">
    <property type="term" value="F:mechanosensitive monoatomic ion channel activity"/>
    <property type="evidence" value="ECO:0007669"/>
    <property type="project" value="UniProtKB-ARBA"/>
</dbReference>
<evidence type="ECO:0000256" key="8">
    <source>
        <dbReference type="SAM" id="Phobius"/>
    </source>
</evidence>
<feature type="region of interest" description="Disordered" evidence="7">
    <location>
        <begin position="601"/>
        <end position="655"/>
    </location>
</feature>
<dbReference type="SUPFAM" id="SSF50182">
    <property type="entry name" value="Sm-like ribonucleoproteins"/>
    <property type="match status" value="1"/>
</dbReference>
<feature type="domain" description="Mechanosensitive ion channel MscS" evidence="10">
    <location>
        <begin position="390"/>
        <end position="454"/>
    </location>
</feature>
<keyword evidence="6 8" id="KW-0472">Membrane</keyword>
<keyword evidence="5 8" id="KW-1133">Transmembrane helix</keyword>
<dbReference type="InterPro" id="IPR049278">
    <property type="entry name" value="MS_channel_C"/>
</dbReference>
<reference evidence="13" key="1">
    <citation type="submission" date="2017-05" db="EMBL/GenBank/DDBJ databases">
        <authorList>
            <person name="Rodrigo-Torres L."/>
            <person name="Arahal R. D."/>
            <person name="Lucena T."/>
        </authorList>
    </citation>
    <scope>NUCLEOTIDE SEQUENCE [LARGE SCALE GENOMIC DNA]</scope>
    <source>
        <strain evidence="13">CECT 8715</strain>
    </source>
</reference>
<dbReference type="InterPro" id="IPR006685">
    <property type="entry name" value="MscS_channel_2nd"/>
</dbReference>
<evidence type="ECO:0000256" key="6">
    <source>
        <dbReference type="ARBA" id="ARBA00023136"/>
    </source>
</evidence>
<dbReference type="SUPFAM" id="SSF82689">
    <property type="entry name" value="Mechanosensitive channel protein MscS (YggB), C-terminal domain"/>
    <property type="match status" value="1"/>
</dbReference>
<keyword evidence="3" id="KW-1003">Cell membrane</keyword>
<feature type="chain" id="PRO_5012511740" evidence="9">
    <location>
        <begin position="32"/>
        <end position="655"/>
    </location>
</feature>
<feature type="transmembrane region" description="Helical" evidence="8">
    <location>
        <begin position="267"/>
        <end position="288"/>
    </location>
</feature>
<sequence>MIKSLISVVASRLLASLLCVSLLTSQTSAQAITEEVDPDAALPPVLTHTPYHTLQTLQNLHDELVEANANYSQEKSSQNYHRIELLADALISLLDVSAENTATRRDSSLRTILALIDIIEQVDPAEFVVLPDHTVDLSEIADYYPVPSTPLILQRVDAGPREGEFLFSANSSKIAPRYLREIATQTPERLDELWSTRLMQFSGPWIPAALERSLPDISKGLYWGTPLWKIVFAFLSLAFVMSVLIWLKSAVKRRVVAGEIRASTGRLIRSGSTVILIYLLNKFFNYQLFLTGSFARTETFIATAVIYGALAWTFWNFMEYMSDKIAARRMSSDRSSDDSMMRLLNHIIALVGVIWILAFGAQTMGFPLLSILAGLGVGGLAVALAIRPTLENLISGFVLYLEKSVRVGDYCSFGGQAGTVERIGVRSTHVRALDRTLIAIPNSKFVDMELVNWAQCDEMLINSVIGLRYETDTDQLRFVLAEIRKMMHGHPRIKSETARVRFVGYGASSLDIDVRVYAQTREWNDFYAIREDVFFRIKEIVEASGTGFAFPSQTVYLSKDAGLDAAKSKATVEEVGRWRYKRQLPFPNFSSQVRERLEGTLRYPPRGSPEYFGPEEETAKVTEPLSASPTEDQPADETNAQPDDDGKPGDSGKTS</sequence>
<keyword evidence="13" id="KW-1185">Reference proteome</keyword>
<dbReference type="GO" id="GO:0005886">
    <property type="term" value="C:plasma membrane"/>
    <property type="evidence" value="ECO:0007669"/>
    <property type="project" value="UniProtKB-SubCell"/>
</dbReference>
<dbReference type="PANTHER" id="PTHR30566">
    <property type="entry name" value="YNAI-RELATED MECHANOSENSITIVE ION CHANNEL"/>
    <property type="match status" value="1"/>
</dbReference>
<gene>
    <name evidence="12" type="primary">ynaI</name>
    <name evidence="12" type="ORF">RUA8715_03536</name>
</gene>
<accession>A0A238L0N9</accession>
<feature type="domain" description="Mechanosensitive ion channel MscS C-terminal" evidence="11">
    <location>
        <begin position="464"/>
        <end position="545"/>
    </location>
</feature>
<dbReference type="InterPro" id="IPR011014">
    <property type="entry name" value="MscS_channel_TM-2"/>
</dbReference>
<evidence type="ECO:0000256" key="9">
    <source>
        <dbReference type="SAM" id="SignalP"/>
    </source>
</evidence>
<evidence type="ECO:0000256" key="4">
    <source>
        <dbReference type="ARBA" id="ARBA00022692"/>
    </source>
</evidence>
<feature type="transmembrane region" description="Helical" evidence="8">
    <location>
        <begin position="364"/>
        <end position="386"/>
    </location>
</feature>
<name>A0A238L0N9_9RHOB</name>
<evidence type="ECO:0000256" key="5">
    <source>
        <dbReference type="ARBA" id="ARBA00022989"/>
    </source>
</evidence>
<keyword evidence="4 8" id="KW-0812">Transmembrane</keyword>
<feature type="compositionally biased region" description="Basic and acidic residues" evidence="7">
    <location>
        <begin position="644"/>
        <end position="655"/>
    </location>
</feature>
<evidence type="ECO:0000259" key="10">
    <source>
        <dbReference type="Pfam" id="PF00924"/>
    </source>
</evidence>
<comment type="subcellular location">
    <subcellularLocation>
        <location evidence="1">Cell membrane</location>
        <topology evidence="1">Multi-pass membrane protein</topology>
    </subcellularLocation>
</comment>
<dbReference type="InterPro" id="IPR011066">
    <property type="entry name" value="MscS_channel_C_sf"/>
</dbReference>
<organism evidence="12 13">
    <name type="scientific">Ruegeria arenilitoris</name>
    <dbReference type="NCBI Taxonomy" id="1173585"/>
    <lineage>
        <taxon>Bacteria</taxon>
        <taxon>Pseudomonadati</taxon>
        <taxon>Pseudomonadota</taxon>
        <taxon>Alphaproteobacteria</taxon>
        <taxon>Rhodobacterales</taxon>
        <taxon>Roseobacteraceae</taxon>
        <taxon>Ruegeria</taxon>
    </lineage>
</organism>
<evidence type="ECO:0000256" key="2">
    <source>
        <dbReference type="ARBA" id="ARBA00008017"/>
    </source>
</evidence>
<evidence type="ECO:0000313" key="12">
    <source>
        <dbReference type="EMBL" id="SMX48579.1"/>
    </source>
</evidence>
<dbReference type="InterPro" id="IPR010920">
    <property type="entry name" value="LSM_dom_sf"/>
</dbReference>
<proteinExistence type="inferred from homology"/>
<dbReference type="InterPro" id="IPR006686">
    <property type="entry name" value="MscS_channel_CS"/>
</dbReference>
<dbReference type="SUPFAM" id="SSF82861">
    <property type="entry name" value="Mechanosensitive channel protein MscS (YggB), transmembrane region"/>
    <property type="match status" value="1"/>
</dbReference>
<dbReference type="Proteomes" id="UP000202485">
    <property type="component" value="Unassembled WGS sequence"/>
</dbReference>
<dbReference type="AlphaFoldDB" id="A0A238L0N9"/>
<dbReference type="Gene3D" id="1.10.287.1260">
    <property type="match status" value="1"/>
</dbReference>
<feature type="transmembrane region" description="Helical" evidence="8">
    <location>
        <begin position="339"/>
        <end position="358"/>
    </location>
</feature>
<dbReference type="EMBL" id="FXYG01000004">
    <property type="protein sequence ID" value="SMX48579.1"/>
    <property type="molecule type" value="Genomic_DNA"/>
</dbReference>
<dbReference type="PANTHER" id="PTHR30566:SF5">
    <property type="entry name" value="MECHANOSENSITIVE ION CHANNEL PROTEIN 1, MITOCHONDRIAL-RELATED"/>
    <property type="match status" value="1"/>
</dbReference>
<evidence type="ECO:0000256" key="3">
    <source>
        <dbReference type="ARBA" id="ARBA00022475"/>
    </source>
</evidence>
<evidence type="ECO:0000256" key="1">
    <source>
        <dbReference type="ARBA" id="ARBA00004651"/>
    </source>
</evidence>
<evidence type="ECO:0000313" key="13">
    <source>
        <dbReference type="Proteomes" id="UP000202485"/>
    </source>
</evidence>
<dbReference type="InterPro" id="IPR023408">
    <property type="entry name" value="MscS_beta-dom_sf"/>
</dbReference>
<dbReference type="PROSITE" id="PS01246">
    <property type="entry name" value="UPF0003"/>
    <property type="match status" value="1"/>
</dbReference>
<comment type="similarity">
    <text evidence="2">Belongs to the MscS (TC 1.A.23) family.</text>
</comment>
<dbReference type="Gene3D" id="2.30.30.60">
    <property type="match status" value="1"/>
</dbReference>
<dbReference type="Gene3D" id="3.30.70.100">
    <property type="match status" value="1"/>
</dbReference>
<feature type="compositionally biased region" description="Polar residues" evidence="7">
    <location>
        <begin position="625"/>
        <end position="641"/>
    </location>
</feature>
<protein>
    <submittedName>
        <fullName evidence="12">Low conductance mechanosensitive channel YnaI</fullName>
    </submittedName>
</protein>
<evidence type="ECO:0000259" key="11">
    <source>
        <dbReference type="Pfam" id="PF21082"/>
    </source>
</evidence>
<feature type="transmembrane region" description="Helical" evidence="8">
    <location>
        <begin position="227"/>
        <end position="247"/>
    </location>
</feature>
<dbReference type="Pfam" id="PF00924">
    <property type="entry name" value="MS_channel_2nd"/>
    <property type="match status" value="1"/>
</dbReference>